<dbReference type="EMBL" id="JAAAUQ010000023">
    <property type="protein sequence ID" value="KAF9156474.1"/>
    <property type="molecule type" value="Genomic_DNA"/>
</dbReference>
<protein>
    <recommendedName>
        <fullName evidence="1">F-box domain-containing protein</fullName>
    </recommendedName>
</protein>
<dbReference type="InterPro" id="IPR001810">
    <property type="entry name" value="F-box_dom"/>
</dbReference>
<evidence type="ECO:0000259" key="1">
    <source>
        <dbReference type="Pfam" id="PF12937"/>
    </source>
</evidence>
<accession>A0A9P5VFH3</accession>
<dbReference type="SUPFAM" id="SSF52047">
    <property type="entry name" value="RNI-like"/>
    <property type="match status" value="1"/>
</dbReference>
<dbReference type="Proteomes" id="UP000748756">
    <property type="component" value="Unassembled WGS sequence"/>
</dbReference>
<evidence type="ECO:0000313" key="2">
    <source>
        <dbReference type="EMBL" id="KAF9156474.1"/>
    </source>
</evidence>
<proteinExistence type="predicted"/>
<reference evidence="2" key="1">
    <citation type="journal article" date="2020" name="Fungal Divers.">
        <title>Resolving the Mortierellaceae phylogeny through synthesis of multi-gene phylogenetics and phylogenomics.</title>
        <authorList>
            <person name="Vandepol N."/>
            <person name="Liber J."/>
            <person name="Desiro A."/>
            <person name="Na H."/>
            <person name="Kennedy M."/>
            <person name="Barry K."/>
            <person name="Grigoriev I.V."/>
            <person name="Miller A.N."/>
            <person name="O'Donnell K."/>
            <person name="Stajich J.E."/>
            <person name="Bonito G."/>
        </authorList>
    </citation>
    <scope>NUCLEOTIDE SEQUENCE</scope>
    <source>
        <strain evidence="2">NRRL 6426</strain>
    </source>
</reference>
<feature type="domain" description="F-box" evidence="1">
    <location>
        <begin position="33"/>
        <end position="70"/>
    </location>
</feature>
<dbReference type="OrthoDB" id="2350671at2759"/>
<organism evidence="2 3">
    <name type="scientific">Linnemannia schmuckeri</name>
    <dbReference type="NCBI Taxonomy" id="64567"/>
    <lineage>
        <taxon>Eukaryota</taxon>
        <taxon>Fungi</taxon>
        <taxon>Fungi incertae sedis</taxon>
        <taxon>Mucoromycota</taxon>
        <taxon>Mortierellomycotina</taxon>
        <taxon>Mortierellomycetes</taxon>
        <taxon>Mortierellales</taxon>
        <taxon>Mortierellaceae</taxon>
        <taxon>Linnemannia</taxon>
    </lineage>
</organism>
<sequence>MHLTFLKSQRSRKKQRTSMKLDALRRPSPFDIPEVLVQVFSYLDENTLRKSAILVCRLWFQMNRDRLYHRDLAWDWAWGSARLEKTLIKRLGTSRLYCYGSSYGGEGNAFCTDPIMRTMVKLQAKHEQLLQDDSNAISMFRPLREMDLNNILLPADMTSHFRLPATLTSLKIAAEAYSACKLRIDHILTDCPLLEVLHVSKPGVLVIDGPWVPANHERQRPFRLQILVIKNAKIHQSSLEDLLTLTPDLQELKLLSLAKRDGHFPYPQVAQPGDAQYDWTHLFEHLKSLPIALRAFQFSVYSQTHPARIKLMEEQEVRQKTIDVCPKSTEWSLLPAEVTLGLIQELVLLPNIITTLEIVTEGAWCQSLNSKDAQSSKTGLHLIHQYLCESPHLVHLKIIRAAILFEDLDLYNRARYEDLDLGGDRMWRDQDMACTLLGKQKVWACRNLETLQIQIHAHSVRLIWPVHSRIIFGYISAVCPNLQELSIYMPSHCSDNWSAQVYQPQLFLQLDGGLCFLSSLDRLRKLKVIYGDEETRGIGCQEYELNWISPSGHRTKDRMRRAETMANWTLQLEAEETLERRFSHLAKPSMATGEDTADQLRNLGLLSEVKKVVEEMDRSDRRCLPLLERVSFHDAVIERRPDTALRMMFPRLIDLLR</sequence>
<evidence type="ECO:0000313" key="3">
    <source>
        <dbReference type="Proteomes" id="UP000748756"/>
    </source>
</evidence>
<dbReference type="Pfam" id="PF12937">
    <property type="entry name" value="F-box-like"/>
    <property type="match status" value="1"/>
</dbReference>
<dbReference type="SUPFAM" id="SSF81383">
    <property type="entry name" value="F-box domain"/>
    <property type="match status" value="1"/>
</dbReference>
<comment type="caution">
    <text evidence="2">The sequence shown here is derived from an EMBL/GenBank/DDBJ whole genome shotgun (WGS) entry which is preliminary data.</text>
</comment>
<dbReference type="AlphaFoldDB" id="A0A9P5VFH3"/>
<dbReference type="Gene3D" id="1.20.1280.50">
    <property type="match status" value="1"/>
</dbReference>
<keyword evidence="3" id="KW-1185">Reference proteome</keyword>
<name>A0A9P5VFH3_9FUNG</name>
<dbReference type="InterPro" id="IPR036047">
    <property type="entry name" value="F-box-like_dom_sf"/>
</dbReference>
<gene>
    <name evidence="2" type="ORF">BG015_004955</name>
</gene>